<dbReference type="Proteomes" id="UP000295184">
    <property type="component" value="Unassembled WGS sequence"/>
</dbReference>
<comment type="caution">
    <text evidence="2">The sequence shown here is derived from an EMBL/GenBank/DDBJ whole genome shotgun (WGS) entry which is preliminary data.</text>
</comment>
<accession>A0A4R1QSU6</accession>
<dbReference type="CDD" id="cd00038">
    <property type="entry name" value="CAP_ED"/>
    <property type="match status" value="1"/>
</dbReference>
<dbReference type="EMBL" id="SLUM01000016">
    <property type="protein sequence ID" value="TCL55545.1"/>
    <property type="molecule type" value="Genomic_DNA"/>
</dbReference>
<dbReference type="SMART" id="SM00100">
    <property type="entry name" value="cNMP"/>
    <property type="match status" value="1"/>
</dbReference>
<dbReference type="PROSITE" id="PS50042">
    <property type="entry name" value="CNMP_BINDING_3"/>
    <property type="match status" value="1"/>
</dbReference>
<proteinExistence type="predicted"/>
<dbReference type="InterPro" id="IPR018490">
    <property type="entry name" value="cNMP-bd_dom_sf"/>
</dbReference>
<dbReference type="Pfam" id="PF00027">
    <property type="entry name" value="cNMP_binding"/>
    <property type="match status" value="1"/>
</dbReference>
<dbReference type="InterPro" id="IPR000595">
    <property type="entry name" value="cNMP-bd_dom"/>
</dbReference>
<dbReference type="Gene3D" id="2.60.120.10">
    <property type="entry name" value="Jelly Rolls"/>
    <property type="match status" value="1"/>
</dbReference>
<dbReference type="OrthoDB" id="581021at2"/>
<dbReference type="AlphaFoldDB" id="A0A4R1QSU6"/>
<organism evidence="2 3">
    <name type="scientific">Allofournierella massiliensis</name>
    <dbReference type="NCBI Taxonomy" id="1650663"/>
    <lineage>
        <taxon>Bacteria</taxon>
        <taxon>Bacillati</taxon>
        <taxon>Bacillota</taxon>
        <taxon>Clostridia</taxon>
        <taxon>Eubacteriales</taxon>
        <taxon>Oscillospiraceae</taxon>
        <taxon>Allofournierella</taxon>
    </lineage>
</organism>
<dbReference type="InterPro" id="IPR036388">
    <property type="entry name" value="WH-like_DNA-bd_sf"/>
</dbReference>
<dbReference type="Gene3D" id="1.10.10.10">
    <property type="entry name" value="Winged helix-like DNA-binding domain superfamily/Winged helix DNA-binding domain"/>
    <property type="match status" value="1"/>
</dbReference>
<sequence>MENRTDRLEQYWEQLEQFGLERRDYPDARLRQYRRGDFLCRQGCPMEELLFVVEGRVKVCAVTPADKTLLFCYNGPGTLVGEVELMTGEAATTSLQADCTVRCVALPMKKYAESLRANILFMNRVAHMLAQIVARNAVNDTFNILAPLEARLRAYIAHSQRDGVFRGRLTETAEYLGVSNRHLLRTMNELCARGILEKTSGGYRILQPLALGREQEEGEWSVPRTKE</sequence>
<gene>
    <name evidence="2" type="ORF">EDD77_11659</name>
</gene>
<evidence type="ECO:0000313" key="2">
    <source>
        <dbReference type="EMBL" id="TCL55545.1"/>
    </source>
</evidence>
<feature type="domain" description="Cyclic nucleotide-binding" evidence="1">
    <location>
        <begin position="31"/>
        <end position="132"/>
    </location>
</feature>
<evidence type="ECO:0000313" key="3">
    <source>
        <dbReference type="Proteomes" id="UP000295184"/>
    </source>
</evidence>
<dbReference type="STRING" id="1650663.GCA_001486665_03569"/>
<evidence type="ECO:0000259" key="1">
    <source>
        <dbReference type="PROSITE" id="PS50042"/>
    </source>
</evidence>
<dbReference type="RefSeq" id="WP_058967155.1">
    <property type="nucleotide sequence ID" value="NZ_CABKVM010000019.1"/>
</dbReference>
<dbReference type="InterPro" id="IPR014710">
    <property type="entry name" value="RmlC-like_jellyroll"/>
</dbReference>
<name>A0A4R1QSU6_9FIRM</name>
<protein>
    <submittedName>
        <fullName evidence="2">CRP/FNR family putative post-exponential-phase nitrogen-starvation transcriptional regulator</fullName>
    </submittedName>
</protein>
<reference evidence="2 3" key="1">
    <citation type="submission" date="2019-03" db="EMBL/GenBank/DDBJ databases">
        <title>Genomic Encyclopedia of Type Strains, Phase IV (KMG-IV): sequencing the most valuable type-strain genomes for metagenomic binning, comparative biology and taxonomic classification.</title>
        <authorList>
            <person name="Goeker M."/>
        </authorList>
    </citation>
    <scope>NUCLEOTIDE SEQUENCE [LARGE SCALE GENOMIC DNA]</scope>
    <source>
        <strain evidence="2 3">DSM 100451</strain>
    </source>
</reference>
<dbReference type="SUPFAM" id="SSF51206">
    <property type="entry name" value="cAMP-binding domain-like"/>
    <property type="match status" value="1"/>
</dbReference>